<reference evidence="1 2" key="1">
    <citation type="submission" date="2021-05" db="EMBL/GenBank/DDBJ databases">
        <title>Naturally bred epsilon2 phages have an improved host range and effectivity in uropathogenic E. coli over their ancestor phages.</title>
        <authorList>
            <person name="Saez D."/>
            <person name="Loose M."/>
            <person name="Mutti M."/>
            <person name="Visram Z."/>
            <person name="Hitzenhammer E."/>
            <person name="Dippel D."/>
            <person name="Tisakova L."/>
            <person name="Schertler S."/>
            <person name="Wittmann J."/>
            <person name="Corsini L."/>
            <person name="Wagenlehner F."/>
        </authorList>
    </citation>
    <scope>NUCLEOTIDE SEQUENCE [LARGE SCALE GENOMIC DNA]</scope>
</reference>
<sequence length="83" mass="9475">MQCQPSVTSKAIGPMPVKTVHVIGMREIIRIALMEHTERNMQLTQISKCLNCSRDVAKELMFAFLYNAEDEMLQNHLIRGVSQ</sequence>
<dbReference type="Proteomes" id="UP000828739">
    <property type="component" value="Segment"/>
</dbReference>
<protein>
    <submittedName>
        <fullName evidence="1">Uncharacterized protein</fullName>
    </submittedName>
</protein>
<proteinExistence type="predicted"/>
<dbReference type="EMBL" id="MZ234028">
    <property type="protein sequence ID" value="QZI80615.1"/>
    <property type="molecule type" value="Genomic_DNA"/>
</dbReference>
<accession>A0ABX9AFU5</accession>
<organism evidence="1 2">
    <name type="scientific">Escherichia phage vB_EcoP-CHD5UKE1</name>
    <dbReference type="NCBI Taxonomy" id="2865805"/>
    <lineage>
        <taxon>Viruses</taxon>
        <taxon>Duplodnaviria</taxon>
        <taxon>Heunggongvirae</taxon>
        <taxon>Uroviricota</taxon>
        <taxon>Caudoviricetes</taxon>
        <taxon>Mktvariviridae</taxon>
        <taxon>Gordonclarkvirinae</taxon>
        <taxon>Kuravirus</taxon>
        <taxon>Kuravirus CHD5UKE1</taxon>
        <taxon>Kuravirus SU10</taxon>
    </lineage>
</organism>
<keyword evidence="2" id="KW-1185">Reference proteome</keyword>
<evidence type="ECO:0000313" key="2">
    <source>
        <dbReference type="Proteomes" id="UP000828739"/>
    </source>
</evidence>
<gene>
    <name evidence="1" type="ORF">CHD5UKE1_119</name>
</gene>
<evidence type="ECO:0000313" key="1">
    <source>
        <dbReference type="EMBL" id="QZI80615.1"/>
    </source>
</evidence>
<name>A0ABX9AFU5_9CAUD</name>